<reference evidence="1 2" key="2">
    <citation type="journal article" date="2022" name="Mol. Ecol. Resour.">
        <title>The genomes of chicory, endive, great burdock and yacon provide insights into Asteraceae paleo-polyploidization history and plant inulin production.</title>
        <authorList>
            <person name="Fan W."/>
            <person name="Wang S."/>
            <person name="Wang H."/>
            <person name="Wang A."/>
            <person name="Jiang F."/>
            <person name="Liu H."/>
            <person name="Zhao H."/>
            <person name="Xu D."/>
            <person name="Zhang Y."/>
        </authorList>
    </citation>
    <scope>NUCLEOTIDE SEQUENCE [LARGE SCALE GENOMIC DNA]</scope>
    <source>
        <strain evidence="2">cv. Punajuju</strain>
        <tissue evidence="1">Leaves</tissue>
    </source>
</reference>
<evidence type="ECO:0000313" key="2">
    <source>
        <dbReference type="Proteomes" id="UP001055811"/>
    </source>
</evidence>
<dbReference type="Proteomes" id="UP001055811">
    <property type="component" value="Linkage Group LG05"/>
</dbReference>
<evidence type="ECO:0000313" key="1">
    <source>
        <dbReference type="EMBL" id="KAI3736809.1"/>
    </source>
</evidence>
<dbReference type="EMBL" id="CM042013">
    <property type="protein sequence ID" value="KAI3736809.1"/>
    <property type="molecule type" value="Genomic_DNA"/>
</dbReference>
<gene>
    <name evidence="1" type="ORF">L2E82_26796</name>
</gene>
<keyword evidence="2" id="KW-1185">Reference proteome</keyword>
<protein>
    <submittedName>
        <fullName evidence="1">Uncharacterized protein</fullName>
    </submittedName>
</protein>
<accession>A0ACB9CR71</accession>
<proteinExistence type="predicted"/>
<name>A0ACB9CR71_CICIN</name>
<organism evidence="1 2">
    <name type="scientific">Cichorium intybus</name>
    <name type="common">Chicory</name>
    <dbReference type="NCBI Taxonomy" id="13427"/>
    <lineage>
        <taxon>Eukaryota</taxon>
        <taxon>Viridiplantae</taxon>
        <taxon>Streptophyta</taxon>
        <taxon>Embryophyta</taxon>
        <taxon>Tracheophyta</taxon>
        <taxon>Spermatophyta</taxon>
        <taxon>Magnoliopsida</taxon>
        <taxon>eudicotyledons</taxon>
        <taxon>Gunneridae</taxon>
        <taxon>Pentapetalae</taxon>
        <taxon>asterids</taxon>
        <taxon>campanulids</taxon>
        <taxon>Asterales</taxon>
        <taxon>Asteraceae</taxon>
        <taxon>Cichorioideae</taxon>
        <taxon>Cichorieae</taxon>
        <taxon>Cichoriinae</taxon>
        <taxon>Cichorium</taxon>
    </lineage>
</organism>
<sequence>MLDCGIVLQRGADSFRISGSSGAHNQLQYTVANDVHIDYSYTDGFRLMVCLSVAYSDWMRKFEQLLRCKVHDLKSSRVCFHDPGRYMFFVKIVLNQLFSRQLHDSGLE</sequence>
<comment type="caution">
    <text evidence="1">The sequence shown here is derived from an EMBL/GenBank/DDBJ whole genome shotgun (WGS) entry which is preliminary data.</text>
</comment>
<reference evidence="2" key="1">
    <citation type="journal article" date="2022" name="Mol. Ecol. Resour.">
        <title>The genomes of chicory, endive, great burdock and yacon provide insights into Asteraceae palaeo-polyploidization history and plant inulin production.</title>
        <authorList>
            <person name="Fan W."/>
            <person name="Wang S."/>
            <person name="Wang H."/>
            <person name="Wang A."/>
            <person name="Jiang F."/>
            <person name="Liu H."/>
            <person name="Zhao H."/>
            <person name="Xu D."/>
            <person name="Zhang Y."/>
        </authorList>
    </citation>
    <scope>NUCLEOTIDE SEQUENCE [LARGE SCALE GENOMIC DNA]</scope>
    <source>
        <strain evidence="2">cv. Punajuju</strain>
    </source>
</reference>